<keyword evidence="8" id="KW-1185">Reference proteome</keyword>
<feature type="transmembrane region" description="Helical" evidence="6">
    <location>
        <begin position="308"/>
        <end position="330"/>
    </location>
</feature>
<evidence type="ECO:0000256" key="2">
    <source>
        <dbReference type="ARBA" id="ARBA00008974"/>
    </source>
</evidence>
<evidence type="ECO:0000313" key="7">
    <source>
        <dbReference type="EMBL" id="MBG9986872.1"/>
    </source>
</evidence>
<feature type="transmembrane region" description="Helical" evidence="6">
    <location>
        <begin position="233"/>
        <end position="257"/>
    </location>
</feature>
<evidence type="ECO:0000313" key="8">
    <source>
        <dbReference type="Proteomes" id="UP000721415"/>
    </source>
</evidence>
<protein>
    <submittedName>
        <fullName evidence="7">Cytosine permease</fullName>
    </submittedName>
</protein>
<keyword evidence="5 6" id="KW-0472">Membrane</keyword>
<feature type="transmembrane region" description="Helical" evidence="6">
    <location>
        <begin position="336"/>
        <end position="358"/>
    </location>
</feature>
<dbReference type="PANTHER" id="PTHR30569">
    <property type="entry name" value="CYTOSINE TRANSPORTER CODB"/>
    <property type="match status" value="1"/>
</dbReference>
<organism evidence="7 8">
    <name type="scientific">Facklamia lactis</name>
    <dbReference type="NCBI Taxonomy" id="2749967"/>
    <lineage>
        <taxon>Bacteria</taxon>
        <taxon>Bacillati</taxon>
        <taxon>Bacillota</taxon>
        <taxon>Bacilli</taxon>
        <taxon>Lactobacillales</taxon>
        <taxon>Aerococcaceae</taxon>
        <taxon>Facklamia</taxon>
    </lineage>
</organism>
<dbReference type="RefSeq" id="WP_197115793.1">
    <property type="nucleotide sequence ID" value="NZ_JACBXQ010000005.1"/>
</dbReference>
<proteinExistence type="inferred from homology"/>
<feature type="transmembrane region" description="Helical" evidence="6">
    <location>
        <begin position="204"/>
        <end position="221"/>
    </location>
</feature>
<gene>
    <name evidence="7" type="ORF">HZY91_08230</name>
</gene>
<dbReference type="InterPro" id="IPR030191">
    <property type="entry name" value="CodB"/>
</dbReference>
<dbReference type="PANTHER" id="PTHR30569:SF0">
    <property type="entry name" value="CYTOSINE PERMEASE"/>
    <property type="match status" value="1"/>
</dbReference>
<comment type="subcellular location">
    <subcellularLocation>
        <location evidence="1">Membrane</location>
        <topology evidence="1">Multi-pass membrane protein</topology>
    </subcellularLocation>
</comment>
<dbReference type="CDD" id="cd11484">
    <property type="entry name" value="SLC-NCS1sbd_CobB-like"/>
    <property type="match status" value="1"/>
</dbReference>
<dbReference type="InterPro" id="IPR001248">
    <property type="entry name" value="Pur-cyt_permease"/>
</dbReference>
<feature type="transmembrane region" description="Helical" evidence="6">
    <location>
        <begin position="164"/>
        <end position="184"/>
    </location>
</feature>
<evidence type="ECO:0000256" key="5">
    <source>
        <dbReference type="ARBA" id="ARBA00023136"/>
    </source>
</evidence>
<keyword evidence="3 6" id="KW-0812">Transmembrane</keyword>
<comment type="caution">
    <text evidence="7">The sequence shown here is derived from an EMBL/GenBank/DDBJ whole genome shotgun (WGS) entry which is preliminary data.</text>
</comment>
<feature type="transmembrane region" description="Helical" evidence="6">
    <location>
        <begin position="398"/>
        <end position="414"/>
    </location>
</feature>
<dbReference type="Proteomes" id="UP000721415">
    <property type="component" value="Unassembled WGS sequence"/>
</dbReference>
<feature type="transmembrane region" description="Helical" evidence="6">
    <location>
        <begin position="269"/>
        <end position="287"/>
    </location>
</feature>
<evidence type="ECO:0000256" key="4">
    <source>
        <dbReference type="ARBA" id="ARBA00022989"/>
    </source>
</evidence>
<reference evidence="7 8" key="1">
    <citation type="submission" date="2020-07" db="EMBL/GenBank/DDBJ databases">
        <title>Facklamia lactis sp. nov., isolated from raw milk.</title>
        <authorList>
            <person name="Doll E.V."/>
            <person name="Huptas C."/>
            <person name="Staib L."/>
            <person name="Wenning M."/>
            <person name="Scherer S."/>
        </authorList>
    </citation>
    <scope>NUCLEOTIDE SEQUENCE [LARGE SCALE GENOMIC DNA]</scope>
    <source>
        <strain evidence="7 8">DSM 111018</strain>
    </source>
</reference>
<evidence type="ECO:0000256" key="1">
    <source>
        <dbReference type="ARBA" id="ARBA00004141"/>
    </source>
</evidence>
<dbReference type="Gene3D" id="1.10.4160.10">
    <property type="entry name" value="Hydantoin permease"/>
    <property type="match status" value="1"/>
</dbReference>
<accession>A0ABS0LRS1</accession>
<evidence type="ECO:0000256" key="6">
    <source>
        <dbReference type="SAM" id="Phobius"/>
    </source>
</evidence>
<keyword evidence="4 6" id="KW-1133">Transmembrane helix</keyword>
<feature type="transmembrane region" description="Helical" evidence="6">
    <location>
        <begin position="60"/>
        <end position="83"/>
    </location>
</feature>
<feature type="transmembrane region" description="Helical" evidence="6">
    <location>
        <begin position="28"/>
        <end position="54"/>
    </location>
</feature>
<feature type="transmembrane region" description="Helical" evidence="6">
    <location>
        <begin position="136"/>
        <end position="157"/>
    </location>
</feature>
<name>A0ABS0LRS1_9LACT</name>
<sequence>MEQENREREDKFYDFPSEPVPTENRRSFFNIAMVTTGMAVAMSTLYTGASLAMVLTFKDAVLSVLIGCVILFIIASLTGSIGANEGVAFAMLARYPFGRNGSKLVGLIFAISMLGWFAYQTGYFGETIYILAPDHFLTSVKIASLWGGLLMMSTAIVGYKGMTILSYIASPLLLILCIYGGYIAIQQVGLETIINNVPENPQSLGTGITIVIGGWITGGILQPDISRYAKKATANVGGVFIAMIIFSVANIGGLLIAKATMANNVMEGLVILGMGTIALMIVILGQWTSNDNNLYSASLGIINIYPHLNKHVVSAGAGILFTAIAILGIQNYFVEFLNFLGTFLPPFGAVLITDYYLLNNRNQYDFSDTAVFPPINYLAFLSVVVGGTSAFILKWGSGAINSILITVIVYYLLMKTFKKK</sequence>
<feature type="transmembrane region" description="Helical" evidence="6">
    <location>
        <begin position="370"/>
        <end position="392"/>
    </location>
</feature>
<evidence type="ECO:0000256" key="3">
    <source>
        <dbReference type="ARBA" id="ARBA00022692"/>
    </source>
</evidence>
<dbReference type="Pfam" id="PF02133">
    <property type="entry name" value="Transp_cyt_pur"/>
    <property type="match status" value="1"/>
</dbReference>
<feature type="transmembrane region" description="Helical" evidence="6">
    <location>
        <begin position="104"/>
        <end position="124"/>
    </location>
</feature>
<dbReference type="EMBL" id="JACBXQ010000005">
    <property type="protein sequence ID" value="MBG9986872.1"/>
    <property type="molecule type" value="Genomic_DNA"/>
</dbReference>
<comment type="similarity">
    <text evidence="2">Belongs to the purine-cytosine permease (2.A.39) family.</text>
</comment>